<dbReference type="AlphaFoldDB" id="A0A841PY28"/>
<dbReference type="Proteomes" id="UP000568839">
    <property type="component" value="Unassembled WGS sequence"/>
</dbReference>
<keyword evidence="2" id="KW-1185">Reference proteome</keyword>
<evidence type="ECO:0000313" key="2">
    <source>
        <dbReference type="Proteomes" id="UP000568839"/>
    </source>
</evidence>
<gene>
    <name evidence="1" type="ORF">HNR44_001432</name>
</gene>
<proteinExistence type="predicted"/>
<evidence type="ECO:0000313" key="1">
    <source>
        <dbReference type="EMBL" id="MBB6449483.1"/>
    </source>
</evidence>
<name>A0A841PY28_9BACL</name>
<protein>
    <submittedName>
        <fullName evidence="1">Uncharacterized protein</fullName>
    </submittedName>
</protein>
<organism evidence="1 2">
    <name type="scientific">Geomicrobium halophilum</name>
    <dbReference type="NCBI Taxonomy" id="549000"/>
    <lineage>
        <taxon>Bacteria</taxon>
        <taxon>Bacillati</taxon>
        <taxon>Bacillota</taxon>
        <taxon>Bacilli</taxon>
        <taxon>Bacillales</taxon>
        <taxon>Geomicrobium</taxon>
    </lineage>
</organism>
<dbReference type="EMBL" id="JACHHJ010000001">
    <property type="protein sequence ID" value="MBB6449483.1"/>
    <property type="molecule type" value="Genomic_DNA"/>
</dbReference>
<sequence>MFNYIHKLTICGVEVYKHSNSGRWYFKNKKGNMQRLPLF</sequence>
<comment type="caution">
    <text evidence="1">The sequence shown here is derived from an EMBL/GenBank/DDBJ whole genome shotgun (WGS) entry which is preliminary data.</text>
</comment>
<accession>A0A841PY28</accession>
<reference evidence="1 2" key="1">
    <citation type="submission" date="2020-08" db="EMBL/GenBank/DDBJ databases">
        <title>Genomic Encyclopedia of Type Strains, Phase IV (KMG-IV): sequencing the most valuable type-strain genomes for metagenomic binning, comparative biology and taxonomic classification.</title>
        <authorList>
            <person name="Goeker M."/>
        </authorList>
    </citation>
    <scope>NUCLEOTIDE SEQUENCE [LARGE SCALE GENOMIC DNA]</scope>
    <source>
        <strain evidence="1 2">DSM 21769</strain>
    </source>
</reference>